<gene>
    <name evidence="1" type="ORF">HPB47_013593</name>
</gene>
<protein>
    <submittedName>
        <fullName evidence="1">Uncharacterized protein</fullName>
    </submittedName>
</protein>
<keyword evidence="2" id="KW-1185">Reference proteome</keyword>
<proteinExistence type="predicted"/>
<sequence>VATALYAALNGFSKTDLPQQWLRRPKSSAPRQVALSEAHFPGSATNYRATGRAICEEDVEVLCSALATCPTKWVLQRSSALQAPSPAEKFSVASVLASGADFSVTTDDQRTIHEMTVGQRTNPSWSLLRKYRLTASNFGRVLDSCRRSSYPPSLFKTLFGEYNLSTNCAVIWGQVHEEEALLKYEQQEGLTTTKSGLWLHESGVLGGSPDGLIGTDGLVEVKCPWTWRDHMIKDAFGAKDFCLDTTGSLITSHPYYHQIQG</sequence>
<dbReference type="Proteomes" id="UP000805193">
    <property type="component" value="Unassembled WGS sequence"/>
</dbReference>
<evidence type="ECO:0000313" key="2">
    <source>
        <dbReference type="Proteomes" id="UP000805193"/>
    </source>
</evidence>
<reference evidence="1 2" key="1">
    <citation type="journal article" date="2020" name="Cell">
        <title>Large-Scale Comparative Analyses of Tick Genomes Elucidate Their Genetic Diversity and Vector Capacities.</title>
        <authorList>
            <consortium name="Tick Genome and Microbiome Consortium (TIGMIC)"/>
            <person name="Jia N."/>
            <person name="Wang J."/>
            <person name="Shi W."/>
            <person name="Du L."/>
            <person name="Sun Y."/>
            <person name="Zhan W."/>
            <person name="Jiang J.F."/>
            <person name="Wang Q."/>
            <person name="Zhang B."/>
            <person name="Ji P."/>
            <person name="Bell-Sakyi L."/>
            <person name="Cui X.M."/>
            <person name="Yuan T.T."/>
            <person name="Jiang B.G."/>
            <person name="Yang W.F."/>
            <person name="Lam T.T."/>
            <person name="Chang Q.C."/>
            <person name="Ding S.J."/>
            <person name="Wang X.J."/>
            <person name="Zhu J.G."/>
            <person name="Ruan X.D."/>
            <person name="Zhao L."/>
            <person name="Wei J.T."/>
            <person name="Ye R.Z."/>
            <person name="Que T.C."/>
            <person name="Du C.H."/>
            <person name="Zhou Y.H."/>
            <person name="Cheng J.X."/>
            <person name="Dai P.F."/>
            <person name="Guo W.B."/>
            <person name="Han X.H."/>
            <person name="Huang E.J."/>
            <person name="Li L.F."/>
            <person name="Wei W."/>
            <person name="Gao Y.C."/>
            <person name="Liu J.Z."/>
            <person name="Shao H.Z."/>
            <person name="Wang X."/>
            <person name="Wang C.C."/>
            <person name="Yang T.C."/>
            <person name="Huo Q.B."/>
            <person name="Li W."/>
            <person name="Chen H.Y."/>
            <person name="Chen S.E."/>
            <person name="Zhou L.G."/>
            <person name="Ni X.B."/>
            <person name="Tian J.H."/>
            <person name="Sheng Y."/>
            <person name="Liu T."/>
            <person name="Pan Y.S."/>
            <person name="Xia L.Y."/>
            <person name="Li J."/>
            <person name="Zhao F."/>
            <person name="Cao W.C."/>
        </authorList>
    </citation>
    <scope>NUCLEOTIDE SEQUENCE [LARGE SCALE GENOMIC DNA]</scope>
    <source>
        <strain evidence="1">Iper-2018</strain>
    </source>
</reference>
<evidence type="ECO:0000313" key="1">
    <source>
        <dbReference type="EMBL" id="KAG0444613.1"/>
    </source>
</evidence>
<name>A0AC60R1L6_IXOPE</name>
<dbReference type="EMBL" id="JABSTQ010001763">
    <property type="protein sequence ID" value="KAG0444613.1"/>
    <property type="molecule type" value="Genomic_DNA"/>
</dbReference>
<accession>A0AC60R1L6</accession>
<feature type="non-terminal residue" evidence="1">
    <location>
        <position position="261"/>
    </location>
</feature>
<feature type="non-terminal residue" evidence="1">
    <location>
        <position position="1"/>
    </location>
</feature>
<comment type="caution">
    <text evidence="1">The sequence shown here is derived from an EMBL/GenBank/DDBJ whole genome shotgun (WGS) entry which is preliminary data.</text>
</comment>
<organism evidence="1 2">
    <name type="scientific">Ixodes persulcatus</name>
    <name type="common">Taiga tick</name>
    <dbReference type="NCBI Taxonomy" id="34615"/>
    <lineage>
        <taxon>Eukaryota</taxon>
        <taxon>Metazoa</taxon>
        <taxon>Ecdysozoa</taxon>
        <taxon>Arthropoda</taxon>
        <taxon>Chelicerata</taxon>
        <taxon>Arachnida</taxon>
        <taxon>Acari</taxon>
        <taxon>Parasitiformes</taxon>
        <taxon>Ixodida</taxon>
        <taxon>Ixodoidea</taxon>
        <taxon>Ixodidae</taxon>
        <taxon>Ixodinae</taxon>
        <taxon>Ixodes</taxon>
    </lineage>
</organism>